<accession>A0A0F9MTH6</accession>
<dbReference type="InterPro" id="IPR027434">
    <property type="entry name" value="Homing_endonucl"/>
</dbReference>
<name>A0A0F9MTH6_9ZZZZ</name>
<sequence>MNMHVNTDIAWLAGLVDGEGCLSYYSRASKNPKHNRGYTPRLSISMFTPEAITKAAKMVGAKSVITRTLYRTNKRTCYTVNASGPRLRILLEGLLPYLTTKKEQAEILLDALYMVQPVRAGRLPGGAYSRLTEEDLALREGYNLALKAAKRLELEERK</sequence>
<dbReference type="EMBL" id="LAZR01004230">
    <property type="protein sequence ID" value="KKN10600.1"/>
    <property type="molecule type" value="Genomic_DNA"/>
</dbReference>
<evidence type="ECO:0000313" key="1">
    <source>
        <dbReference type="EMBL" id="KKN10600.1"/>
    </source>
</evidence>
<dbReference type="SUPFAM" id="SSF55608">
    <property type="entry name" value="Homing endonucleases"/>
    <property type="match status" value="1"/>
</dbReference>
<reference evidence="1" key="1">
    <citation type="journal article" date="2015" name="Nature">
        <title>Complex archaea that bridge the gap between prokaryotes and eukaryotes.</title>
        <authorList>
            <person name="Spang A."/>
            <person name="Saw J.H."/>
            <person name="Jorgensen S.L."/>
            <person name="Zaremba-Niedzwiedzka K."/>
            <person name="Martijn J."/>
            <person name="Lind A.E."/>
            <person name="van Eijk R."/>
            <person name="Schleper C."/>
            <person name="Guy L."/>
            <person name="Ettema T.J."/>
        </authorList>
    </citation>
    <scope>NUCLEOTIDE SEQUENCE</scope>
</reference>
<evidence type="ECO:0008006" key="2">
    <source>
        <dbReference type="Google" id="ProtNLM"/>
    </source>
</evidence>
<gene>
    <name evidence="1" type="ORF">LCGC14_1034880</name>
</gene>
<proteinExistence type="predicted"/>
<dbReference type="Gene3D" id="3.10.28.10">
    <property type="entry name" value="Homing endonucleases"/>
    <property type="match status" value="1"/>
</dbReference>
<dbReference type="AlphaFoldDB" id="A0A0F9MTH6"/>
<organism evidence="1">
    <name type="scientific">marine sediment metagenome</name>
    <dbReference type="NCBI Taxonomy" id="412755"/>
    <lineage>
        <taxon>unclassified sequences</taxon>
        <taxon>metagenomes</taxon>
        <taxon>ecological metagenomes</taxon>
    </lineage>
</organism>
<protein>
    <recommendedName>
        <fullName evidence="2">Homing endonuclease LAGLIDADG domain-containing protein</fullName>
    </recommendedName>
</protein>
<comment type="caution">
    <text evidence="1">The sequence shown here is derived from an EMBL/GenBank/DDBJ whole genome shotgun (WGS) entry which is preliminary data.</text>
</comment>